<evidence type="ECO:0000256" key="1">
    <source>
        <dbReference type="SAM" id="Phobius"/>
    </source>
</evidence>
<feature type="domain" description="DUF6533" evidence="2">
    <location>
        <begin position="20"/>
        <end position="62"/>
    </location>
</feature>
<keyword evidence="1" id="KW-0472">Membrane</keyword>
<reference evidence="3 4" key="1">
    <citation type="journal article" date="2020" name="ISME J.">
        <title>Uncovering the hidden diversity of litter-decomposition mechanisms in mushroom-forming fungi.</title>
        <authorList>
            <person name="Floudas D."/>
            <person name="Bentzer J."/>
            <person name="Ahren D."/>
            <person name="Johansson T."/>
            <person name="Persson P."/>
            <person name="Tunlid A."/>
        </authorList>
    </citation>
    <scope>NUCLEOTIDE SEQUENCE [LARGE SCALE GENOMIC DNA]</scope>
    <source>
        <strain evidence="3 4">CBS 101986</strain>
    </source>
</reference>
<proteinExistence type="predicted"/>
<sequence>MSAAPNIPLLFEHLTGNYMFQTSNYALFFYDYLLTLPDEVEKIWMAPFTFASLLFYINRYVTHAQFIILQVEYHEKNWPIALKHLQVCDHYVKFAGACAMSLVAIAQIIMILRVYALYRRSKRVLGLLITMLCAQMVVIGFGLNTGVRVHLPPGFPGCVLTGSNNWFATLWAAPLCTDSVIFAMTVWRSVGYRKKYGRFKTIDMILRDGSVYFLVIFSVNLMNCLIYLFAPSDLRALGARFSQTLTSILISRLQLNLRQIGNPSYIGPGTQEPPSHPSGGFGSGLDRNTAEFTTFFSLGALGEDLDDCPVLEIGTLQGSMALSDVSTSRTGDMDCKDKKVELQLDFVPHLHIV</sequence>
<keyword evidence="1" id="KW-1133">Transmembrane helix</keyword>
<keyword evidence="4" id="KW-1185">Reference proteome</keyword>
<dbReference type="EMBL" id="JAACJJ010000015">
    <property type="protein sequence ID" value="KAF5325332.1"/>
    <property type="molecule type" value="Genomic_DNA"/>
</dbReference>
<evidence type="ECO:0000259" key="2">
    <source>
        <dbReference type="Pfam" id="PF20151"/>
    </source>
</evidence>
<organism evidence="3 4">
    <name type="scientific">Psilocybe cf. subviscida</name>
    <dbReference type="NCBI Taxonomy" id="2480587"/>
    <lineage>
        <taxon>Eukaryota</taxon>
        <taxon>Fungi</taxon>
        <taxon>Dikarya</taxon>
        <taxon>Basidiomycota</taxon>
        <taxon>Agaricomycotina</taxon>
        <taxon>Agaricomycetes</taxon>
        <taxon>Agaricomycetidae</taxon>
        <taxon>Agaricales</taxon>
        <taxon>Agaricineae</taxon>
        <taxon>Strophariaceae</taxon>
        <taxon>Psilocybe</taxon>
    </lineage>
</organism>
<protein>
    <recommendedName>
        <fullName evidence="2">DUF6533 domain-containing protein</fullName>
    </recommendedName>
</protein>
<keyword evidence="1" id="KW-0812">Transmembrane</keyword>
<dbReference type="InterPro" id="IPR045340">
    <property type="entry name" value="DUF6533"/>
</dbReference>
<feature type="transmembrane region" description="Helical" evidence="1">
    <location>
        <begin position="211"/>
        <end position="230"/>
    </location>
</feature>
<feature type="transmembrane region" description="Helical" evidence="1">
    <location>
        <begin position="124"/>
        <end position="146"/>
    </location>
</feature>
<dbReference type="OrthoDB" id="3242376at2759"/>
<evidence type="ECO:0000313" key="3">
    <source>
        <dbReference type="EMBL" id="KAF5325332.1"/>
    </source>
</evidence>
<dbReference type="Proteomes" id="UP000567179">
    <property type="component" value="Unassembled WGS sequence"/>
</dbReference>
<gene>
    <name evidence="3" type="ORF">D9619_009946</name>
</gene>
<feature type="transmembrane region" description="Helical" evidence="1">
    <location>
        <begin position="91"/>
        <end position="112"/>
    </location>
</feature>
<name>A0A8H5F6I6_9AGAR</name>
<dbReference type="AlphaFoldDB" id="A0A8H5F6I6"/>
<evidence type="ECO:0000313" key="4">
    <source>
        <dbReference type="Proteomes" id="UP000567179"/>
    </source>
</evidence>
<dbReference type="Pfam" id="PF20151">
    <property type="entry name" value="DUF6533"/>
    <property type="match status" value="1"/>
</dbReference>
<accession>A0A8H5F6I6</accession>
<feature type="transmembrane region" description="Helical" evidence="1">
    <location>
        <begin position="166"/>
        <end position="190"/>
    </location>
</feature>
<comment type="caution">
    <text evidence="3">The sequence shown here is derived from an EMBL/GenBank/DDBJ whole genome shotgun (WGS) entry which is preliminary data.</text>
</comment>